<dbReference type="HOGENOM" id="CLU_2953031_0_0_10"/>
<accession>X5E2I5</accession>
<keyword evidence="4" id="KW-1185">Reference proteome</keyword>
<evidence type="ECO:0000259" key="1">
    <source>
        <dbReference type="Pfam" id="PF04326"/>
    </source>
</evidence>
<dbReference type="KEGG" id="dori:FH5T_06265"/>
<dbReference type="Gene3D" id="3.30.950.30">
    <property type="entry name" value="Schlafen, AAA domain"/>
    <property type="match status" value="1"/>
</dbReference>
<keyword evidence="3" id="KW-0067">ATP-binding</keyword>
<dbReference type="eggNOG" id="COG2865">
    <property type="taxonomic scope" value="Bacteria"/>
</dbReference>
<dbReference type="AlphaFoldDB" id="X5E2I5"/>
<gene>
    <name evidence="2" type="ORF">FH5T_06265</name>
    <name evidence="3" type="ORF">SAMN05444285_15816</name>
</gene>
<reference evidence="2 4" key="1">
    <citation type="submission" date="2014-03" db="EMBL/GenBank/DDBJ databases">
        <title>Complete genome sequence of a deeply braunched marine Bacteroidia bacterium Draconibacterium orientale type strain FH5T.</title>
        <authorList>
            <person name="Li X."/>
            <person name="Wang X."/>
            <person name="Xie Z."/>
            <person name="Du Z."/>
            <person name="Chen G."/>
        </authorList>
    </citation>
    <scope>NUCLEOTIDE SEQUENCE [LARGE SCALE GENOMIC DNA]</scope>
    <source>
        <strain evidence="2 4">FH5</strain>
    </source>
</reference>
<evidence type="ECO:0000313" key="5">
    <source>
        <dbReference type="Proteomes" id="UP000181981"/>
    </source>
</evidence>
<proteinExistence type="predicted"/>
<reference evidence="3 5" key="2">
    <citation type="submission" date="2016-10" db="EMBL/GenBank/DDBJ databases">
        <authorList>
            <person name="de Groot N.N."/>
        </authorList>
    </citation>
    <scope>NUCLEOTIDE SEQUENCE [LARGE SCALE GENOMIC DNA]</scope>
    <source>
        <strain evidence="3 5">DSM 25947</strain>
    </source>
</reference>
<evidence type="ECO:0000313" key="3">
    <source>
        <dbReference type="EMBL" id="SEU15143.1"/>
    </source>
</evidence>
<dbReference type="STRING" id="1168034.FH5T_06265"/>
<feature type="domain" description="Schlafen AlbA-2" evidence="1">
    <location>
        <begin position="3"/>
        <end position="50"/>
    </location>
</feature>
<dbReference type="InterPro" id="IPR007421">
    <property type="entry name" value="Schlafen_AlbA_2_dom"/>
</dbReference>
<keyword evidence="3" id="KW-0347">Helicase</keyword>
<dbReference type="Proteomes" id="UP000023772">
    <property type="component" value="Chromosome"/>
</dbReference>
<evidence type="ECO:0000313" key="2">
    <source>
        <dbReference type="EMBL" id="AHW61675.1"/>
    </source>
</evidence>
<sequence length="59" mass="6776">MPESQNIEWKESWRDEYLKWICGFANAKGGKIIIGKNDNVEIVGVAKAKRLMEDIPNKI</sequence>
<dbReference type="RefSeq" id="WP_038556741.1">
    <property type="nucleotide sequence ID" value="NZ_CAXXJF010000003.1"/>
</dbReference>
<dbReference type="EMBL" id="FOHT01000058">
    <property type="protein sequence ID" value="SEU15143.1"/>
    <property type="molecule type" value="Genomic_DNA"/>
</dbReference>
<protein>
    <submittedName>
        <fullName evidence="3">ATP-dependent DNA helicase RecG</fullName>
    </submittedName>
</protein>
<keyword evidence="3" id="KW-0547">Nucleotide-binding</keyword>
<dbReference type="Proteomes" id="UP000181981">
    <property type="component" value="Unassembled WGS sequence"/>
</dbReference>
<name>X5E2I5_9BACT</name>
<dbReference type="Pfam" id="PF04326">
    <property type="entry name" value="SLFN_AlbA_2"/>
    <property type="match status" value="1"/>
</dbReference>
<dbReference type="EMBL" id="CP007451">
    <property type="protein sequence ID" value="AHW61675.1"/>
    <property type="molecule type" value="Genomic_DNA"/>
</dbReference>
<dbReference type="InterPro" id="IPR038461">
    <property type="entry name" value="Schlafen_AlbA_2_dom_sf"/>
</dbReference>
<keyword evidence="3" id="KW-0378">Hydrolase</keyword>
<evidence type="ECO:0000313" key="4">
    <source>
        <dbReference type="Proteomes" id="UP000023772"/>
    </source>
</evidence>
<organism evidence="3 5">
    <name type="scientific">Draconibacterium orientale</name>
    <dbReference type="NCBI Taxonomy" id="1168034"/>
    <lineage>
        <taxon>Bacteria</taxon>
        <taxon>Pseudomonadati</taxon>
        <taxon>Bacteroidota</taxon>
        <taxon>Bacteroidia</taxon>
        <taxon>Marinilabiliales</taxon>
        <taxon>Prolixibacteraceae</taxon>
        <taxon>Draconibacterium</taxon>
    </lineage>
</organism>
<dbReference type="GO" id="GO:0004386">
    <property type="term" value="F:helicase activity"/>
    <property type="evidence" value="ECO:0007669"/>
    <property type="project" value="UniProtKB-KW"/>
</dbReference>